<comment type="caution">
    <text evidence="1">The sequence shown here is derived from an EMBL/GenBank/DDBJ whole genome shotgun (WGS) entry which is preliminary data.</text>
</comment>
<dbReference type="InterPro" id="IPR025459">
    <property type="entry name" value="DUF4279"/>
</dbReference>
<dbReference type="EMBL" id="JACBAZ010000036">
    <property type="protein sequence ID" value="NWK57778.1"/>
    <property type="molecule type" value="Genomic_DNA"/>
</dbReference>
<dbReference type="AlphaFoldDB" id="A0A851GIY9"/>
<protein>
    <submittedName>
        <fullName evidence="1">DUF4279 domain-containing protein</fullName>
    </submittedName>
</protein>
<proteinExistence type="predicted"/>
<accession>A0A851GIY9</accession>
<evidence type="ECO:0000313" key="1">
    <source>
        <dbReference type="EMBL" id="NWK57778.1"/>
    </source>
</evidence>
<organism evidence="1 2">
    <name type="scientific">Oceaniferula marina</name>
    <dbReference type="NCBI Taxonomy" id="2748318"/>
    <lineage>
        <taxon>Bacteria</taxon>
        <taxon>Pseudomonadati</taxon>
        <taxon>Verrucomicrobiota</taxon>
        <taxon>Verrucomicrobiia</taxon>
        <taxon>Verrucomicrobiales</taxon>
        <taxon>Verrucomicrobiaceae</taxon>
        <taxon>Oceaniferula</taxon>
    </lineage>
</organism>
<sequence length="125" mass="14674">MHDDISPTEVTTRLNVEPTRQNVKGEKIAGIRRPARINGWFLSSQNKVESFDSRRHIDWILDQIYERSEELNDMMEQGFCIDITSFWVSKSANGGPTLSPYQMKRLSDLNIEVWWDIYFDDDDES</sequence>
<dbReference type="RefSeq" id="WP_178935252.1">
    <property type="nucleotide sequence ID" value="NZ_JACBAZ010000036.1"/>
</dbReference>
<dbReference type="Proteomes" id="UP000557872">
    <property type="component" value="Unassembled WGS sequence"/>
</dbReference>
<name>A0A851GIY9_9BACT</name>
<keyword evidence="2" id="KW-1185">Reference proteome</keyword>
<reference evidence="1 2" key="1">
    <citation type="submission" date="2020-07" db="EMBL/GenBank/DDBJ databases">
        <title>Roseicoccus Jingziensis gen. nov., sp. nov., isolated from coastal seawater.</title>
        <authorList>
            <person name="Feng X."/>
        </authorList>
    </citation>
    <scope>NUCLEOTIDE SEQUENCE [LARGE SCALE GENOMIC DNA]</scope>
    <source>
        <strain evidence="1 2">N1E253</strain>
    </source>
</reference>
<dbReference type="Pfam" id="PF14106">
    <property type="entry name" value="DUF4279"/>
    <property type="match status" value="1"/>
</dbReference>
<gene>
    <name evidence="1" type="ORF">HW115_19320</name>
</gene>
<evidence type="ECO:0000313" key="2">
    <source>
        <dbReference type="Proteomes" id="UP000557872"/>
    </source>
</evidence>